<dbReference type="InterPro" id="IPR001451">
    <property type="entry name" value="Hexapep"/>
</dbReference>
<keyword evidence="5 7" id="KW-0443">Lipid metabolism</keyword>
<keyword evidence="6 7" id="KW-0012">Acyltransferase</keyword>
<dbReference type="NCBIfam" id="NF002060">
    <property type="entry name" value="PRK00892.1"/>
    <property type="match status" value="1"/>
</dbReference>
<feature type="domain" description="UDP-3-O-[3-hydroxymyristoyl] glucosamine N-acyltransferase non-repeat region" evidence="8">
    <location>
        <begin position="36"/>
        <end position="101"/>
    </location>
</feature>
<evidence type="ECO:0000256" key="1">
    <source>
        <dbReference type="ARBA" id="ARBA00022516"/>
    </source>
</evidence>
<dbReference type="PROSITE" id="PS00101">
    <property type="entry name" value="HEXAPEP_TRANSFERASES"/>
    <property type="match status" value="2"/>
</dbReference>
<dbReference type="GO" id="GO:0009245">
    <property type="term" value="P:lipid A biosynthetic process"/>
    <property type="evidence" value="ECO:0007669"/>
    <property type="project" value="UniProtKB-UniRule"/>
</dbReference>
<keyword evidence="4 7" id="KW-0677">Repeat</keyword>
<dbReference type="Pfam" id="PF04613">
    <property type="entry name" value="LpxD"/>
    <property type="match status" value="1"/>
</dbReference>
<reference evidence="9 10" key="1">
    <citation type="submission" date="2019-03" db="EMBL/GenBank/DDBJ databases">
        <title>Genomic Encyclopedia of Type Strains, Phase IV (KMG-IV): sequencing the most valuable type-strain genomes for metagenomic binning, comparative biology and taxonomic classification.</title>
        <authorList>
            <person name="Goeker M."/>
        </authorList>
    </citation>
    <scope>NUCLEOTIDE SEQUENCE [LARGE SCALE GENOMIC DNA]</scope>
    <source>
        <strain evidence="9 10">DSM 22958</strain>
    </source>
</reference>
<dbReference type="EMBL" id="SLWL01000002">
    <property type="protein sequence ID" value="TCO15247.1"/>
    <property type="molecule type" value="Genomic_DNA"/>
</dbReference>
<dbReference type="RefSeq" id="WP_132003472.1">
    <property type="nucleotide sequence ID" value="NZ_JBHUNN010000002.1"/>
</dbReference>
<comment type="similarity">
    <text evidence="7">Belongs to the transferase hexapeptide repeat family. LpxD subfamily.</text>
</comment>
<dbReference type="HAMAP" id="MF_00523">
    <property type="entry name" value="LpxD"/>
    <property type="match status" value="1"/>
</dbReference>
<evidence type="ECO:0000313" key="10">
    <source>
        <dbReference type="Proteomes" id="UP000294881"/>
    </source>
</evidence>
<keyword evidence="1 7" id="KW-0444">Lipid biosynthesis</keyword>
<proteinExistence type="inferred from homology"/>
<dbReference type="Pfam" id="PF00132">
    <property type="entry name" value="Hexapep"/>
    <property type="match status" value="2"/>
</dbReference>
<dbReference type="GO" id="GO:0016020">
    <property type="term" value="C:membrane"/>
    <property type="evidence" value="ECO:0007669"/>
    <property type="project" value="GOC"/>
</dbReference>
<evidence type="ECO:0000256" key="7">
    <source>
        <dbReference type="HAMAP-Rule" id="MF_00523"/>
    </source>
</evidence>
<keyword evidence="2 7" id="KW-0441">Lipid A biosynthesis</keyword>
<dbReference type="InterPro" id="IPR011004">
    <property type="entry name" value="Trimer_LpxA-like_sf"/>
</dbReference>
<dbReference type="AlphaFoldDB" id="A0A4V6NMV5"/>
<evidence type="ECO:0000256" key="2">
    <source>
        <dbReference type="ARBA" id="ARBA00022556"/>
    </source>
</evidence>
<dbReference type="PANTHER" id="PTHR43378:SF2">
    <property type="entry name" value="UDP-3-O-ACYLGLUCOSAMINE N-ACYLTRANSFERASE 1, MITOCHONDRIAL-RELATED"/>
    <property type="match status" value="1"/>
</dbReference>
<evidence type="ECO:0000256" key="5">
    <source>
        <dbReference type="ARBA" id="ARBA00023098"/>
    </source>
</evidence>
<dbReference type="InterPro" id="IPR020573">
    <property type="entry name" value="UDP_GlcNAc_AcTrfase_non-rep"/>
</dbReference>
<dbReference type="PANTHER" id="PTHR43378">
    <property type="entry name" value="UDP-3-O-ACYLGLUCOSAMINE N-ACYLTRANSFERASE"/>
    <property type="match status" value="1"/>
</dbReference>
<organism evidence="9 10">
    <name type="scientific">Camelimonas lactis</name>
    <dbReference type="NCBI Taxonomy" id="659006"/>
    <lineage>
        <taxon>Bacteria</taxon>
        <taxon>Pseudomonadati</taxon>
        <taxon>Pseudomonadota</taxon>
        <taxon>Alphaproteobacteria</taxon>
        <taxon>Hyphomicrobiales</taxon>
        <taxon>Chelatococcaceae</taxon>
        <taxon>Camelimonas</taxon>
    </lineage>
</organism>
<dbReference type="GO" id="GO:0016410">
    <property type="term" value="F:N-acyltransferase activity"/>
    <property type="evidence" value="ECO:0007669"/>
    <property type="project" value="InterPro"/>
</dbReference>
<sequence length="346" mass="35609">MTDPVFFRPVRGIALQEVAALAGAPIPEGIDPSRMVLDVAPLESAGPDDLSYMDNARYVAQLGATRAGVVLVAERYAARVGAGSVALVCKDPHRAYAGVLAALYPEAMRPGSFFGASGLAPGAFVHPEARIEQGAIIDPGAVIGAGAEVGRGSVIGATSVVGPGVRIGRDCSVAPGVVIQHALLGNRVIIHPGVRVGQDGFGFAMGASHLKLPQIGRVIIQDDVEIGANTTVDRGATRDTMIGEGTKIDNLVQIAHNVVIGRHCVIVSQVGIAGSATIEDYVVIGGQVGVIGHVRVGAGSQIAATSNVNSDVPPGSIWGGTPARPVKEWFREIAALKKLASRDRNK</sequence>
<evidence type="ECO:0000313" key="9">
    <source>
        <dbReference type="EMBL" id="TCO15247.1"/>
    </source>
</evidence>
<dbReference type="Gene3D" id="2.160.10.10">
    <property type="entry name" value="Hexapeptide repeat proteins"/>
    <property type="match status" value="1"/>
</dbReference>
<evidence type="ECO:0000256" key="3">
    <source>
        <dbReference type="ARBA" id="ARBA00022679"/>
    </source>
</evidence>
<protein>
    <recommendedName>
        <fullName evidence="7">UDP-3-O-acylglucosamine N-acyltransferase</fullName>
        <ecNumber evidence="7">2.3.1.191</ecNumber>
    </recommendedName>
</protein>
<evidence type="ECO:0000259" key="8">
    <source>
        <dbReference type="Pfam" id="PF04613"/>
    </source>
</evidence>
<dbReference type="NCBIfam" id="TIGR01853">
    <property type="entry name" value="lipid_A_lpxD"/>
    <property type="match status" value="1"/>
</dbReference>
<evidence type="ECO:0000256" key="4">
    <source>
        <dbReference type="ARBA" id="ARBA00022737"/>
    </source>
</evidence>
<comment type="subunit">
    <text evidence="7">Homotrimer.</text>
</comment>
<comment type="function">
    <text evidence="7">Catalyzes the N-acylation of UDP-3-O-acylglucosamine using 3-hydroxyacyl-ACP as the acyl donor. Is involved in the biosynthesis of lipid A, a phosphorylated glycolipid that anchors the lipopolysaccharide to the outer membrane of the cell.</text>
</comment>
<dbReference type="CDD" id="cd03352">
    <property type="entry name" value="LbH_LpxD"/>
    <property type="match status" value="1"/>
</dbReference>
<dbReference type="EC" id="2.3.1.191" evidence="7"/>
<feature type="active site" description="Proton acceptor" evidence="7">
    <location>
        <position position="256"/>
    </location>
</feature>
<comment type="catalytic activity">
    <reaction evidence="7">
        <text>a UDP-3-O-[(3R)-3-hydroxyacyl]-alpha-D-glucosamine + a (3R)-hydroxyacyl-[ACP] = a UDP-2-N,3-O-bis[(3R)-3-hydroxyacyl]-alpha-D-glucosamine + holo-[ACP] + H(+)</text>
        <dbReference type="Rhea" id="RHEA:53836"/>
        <dbReference type="Rhea" id="RHEA-COMP:9685"/>
        <dbReference type="Rhea" id="RHEA-COMP:9945"/>
        <dbReference type="ChEBI" id="CHEBI:15378"/>
        <dbReference type="ChEBI" id="CHEBI:64479"/>
        <dbReference type="ChEBI" id="CHEBI:78827"/>
        <dbReference type="ChEBI" id="CHEBI:137740"/>
        <dbReference type="ChEBI" id="CHEBI:137748"/>
        <dbReference type="EC" id="2.3.1.191"/>
    </reaction>
</comment>
<evidence type="ECO:0000256" key="6">
    <source>
        <dbReference type="ARBA" id="ARBA00023315"/>
    </source>
</evidence>
<comment type="pathway">
    <text evidence="7">Bacterial outer membrane biogenesis; LPS lipid A biosynthesis.</text>
</comment>
<keyword evidence="3 7" id="KW-0808">Transferase</keyword>
<gene>
    <name evidence="7" type="primary">lpxD</name>
    <name evidence="9" type="ORF">EV666_102225</name>
</gene>
<dbReference type="UniPathway" id="UPA00973"/>
<comment type="caution">
    <text evidence="9">The sequence shown here is derived from an EMBL/GenBank/DDBJ whole genome shotgun (WGS) entry which is preliminary data.</text>
</comment>
<dbReference type="Proteomes" id="UP000294881">
    <property type="component" value="Unassembled WGS sequence"/>
</dbReference>
<dbReference type="Gene3D" id="3.40.1390.10">
    <property type="entry name" value="MurE/MurF, N-terminal domain"/>
    <property type="match status" value="1"/>
</dbReference>
<dbReference type="GO" id="GO:0103118">
    <property type="term" value="F:UDP-3-O-[(3R)-3-hydroxyacyl]-glucosamine N-acyltransferase activity"/>
    <property type="evidence" value="ECO:0007669"/>
    <property type="project" value="UniProtKB-EC"/>
</dbReference>
<dbReference type="InterPro" id="IPR018357">
    <property type="entry name" value="Hexapep_transf_CS"/>
</dbReference>
<name>A0A4V6NMV5_9HYPH</name>
<dbReference type="OrthoDB" id="9784739at2"/>
<accession>A0A4V6NMV5</accession>
<dbReference type="SUPFAM" id="SSF51161">
    <property type="entry name" value="Trimeric LpxA-like enzymes"/>
    <property type="match status" value="1"/>
</dbReference>
<dbReference type="InterPro" id="IPR007691">
    <property type="entry name" value="LpxD"/>
</dbReference>
<keyword evidence="10" id="KW-1185">Reference proteome</keyword>